<dbReference type="PANTHER" id="PTHR33607">
    <property type="entry name" value="ENDONUCLEASE-1"/>
    <property type="match status" value="1"/>
</dbReference>
<dbReference type="GO" id="GO:0004518">
    <property type="term" value="F:nuclease activity"/>
    <property type="evidence" value="ECO:0007669"/>
    <property type="project" value="UniProtKB-KW"/>
</dbReference>
<feature type="chain" id="PRO_5012196134" evidence="4">
    <location>
        <begin position="20"/>
        <end position="230"/>
    </location>
</feature>
<dbReference type="RefSeq" id="WP_096992984.1">
    <property type="nucleotide sequence ID" value="NZ_JBHSII010000006.1"/>
</dbReference>
<reference evidence="6" key="1">
    <citation type="submission" date="2016-06" db="EMBL/GenBank/DDBJ databases">
        <authorList>
            <person name="Rodrigo-Torres L."/>
            <person name="Arahal R.D."/>
            <person name="Lucena T."/>
        </authorList>
    </citation>
    <scope>NUCLEOTIDE SEQUENCE [LARGE SCALE GENOMIC DNA]</scope>
    <source>
        <strain evidence="6">CECT8203</strain>
    </source>
</reference>
<proteinExistence type="inferred from homology"/>
<evidence type="ECO:0000313" key="5">
    <source>
        <dbReference type="EMBL" id="SNX47740.1"/>
    </source>
</evidence>
<evidence type="ECO:0000256" key="4">
    <source>
        <dbReference type="SAM" id="SignalP"/>
    </source>
</evidence>
<accession>A0A240EIH3</accession>
<keyword evidence="3 5" id="KW-0378">Hydrolase</keyword>
<evidence type="ECO:0000313" key="6">
    <source>
        <dbReference type="Proteomes" id="UP000219336"/>
    </source>
</evidence>
<dbReference type="EC" id="3.1.21.-" evidence="5"/>
<dbReference type="Proteomes" id="UP000219336">
    <property type="component" value="Unassembled WGS sequence"/>
</dbReference>
<organism evidence="5 6">
    <name type="scientific">Vibrio thalassae</name>
    <dbReference type="NCBI Taxonomy" id="1243014"/>
    <lineage>
        <taxon>Bacteria</taxon>
        <taxon>Pseudomonadati</taxon>
        <taxon>Pseudomonadota</taxon>
        <taxon>Gammaproteobacteria</taxon>
        <taxon>Vibrionales</taxon>
        <taxon>Vibrionaceae</taxon>
        <taxon>Vibrio</taxon>
    </lineage>
</organism>
<protein>
    <submittedName>
        <fullName evidence="5">Extracellular deoxyribonuclease</fullName>
        <ecNumber evidence="5">3.1.21.-</ecNumber>
    </submittedName>
</protein>
<dbReference type="SUPFAM" id="SSF54060">
    <property type="entry name" value="His-Me finger endonucleases"/>
    <property type="match status" value="1"/>
</dbReference>
<keyword evidence="2" id="KW-0540">Nuclease</keyword>
<sequence>MKRLLTLAICTTVSTTVWSQASFSSSKSKLTNWYQQHPVPTIYCGCDIQWIGKKGKPDLQSCGYQVRKQEKRANRIEHEHVKSAWAMGHQRQCWQNGGRKNCVKTDASFKVMEADPHNLFPSIGEVNSDRSNYRFSQWKGIQGATYGQCELQVDFKARKVMPPQRARGVVARAQLYIADQYGVRLSNSERQLFDAWNKQHPPLLWECERNLYIKSWWGNDNSFVTNACKQ</sequence>
<dbReference type="OrthoDB" id="9800417at2"/>
<dbReference type="Pfam" id="PF04231">
    <property type="entry name" value="Endonuclease_1"/>
    <property type="match status" value="1"/>
</dbReference>
<dbReference type="GO" id="GO:0016787">
    <property type="term" value="F:hydrolase activity"/>
    <property type="evidence" value="ECO:0007669"/>
    <property type="project" value="UniProtKB-KW"/>
</dbReference>
<keyword evidence="4" id="KW-0732">Signal</keyword>
<dbReference type="PANTHER" id="PTHR33607:SF2">
    <property type="entry name" value="ENDONUCLEASE-1"/>
    <property type="match status" value="1"/>
</dbReference>
<feature type="signal peptide" evidence="4">
    <location>
        <begin position="1"/>
        <end position="19"/>
    </location>
</feature>
<evidence type="ECO:0000256" key="3">
    <source>
        <dbReference type="ARBA" id="ARBA00022801"/>
    </source>
</evidence>
<evidence type="ECO:0000256" key="2">
    <source>
        <dbReference type="ARBA" id="ARBA00022722"/>
    </source>
</evidence>
<evidence type="ECO:0000256" key="1">
    <source>
        <dbReference type="ARBA" id="ARBA00006429"/>
    </source>
</evidence>
<dbReference type="EMBL" id="OANU01000012">
    <property type="protein sequence ID" value="SNX47740.1"/>
    <property type="molecule type" value="Genomic_DNA"/>
</dbReference>
<gene>
    <name evidence="5" type="primary">dns_2</name>
    <name evidence="5" type="ORF">VTH8203_01355</name>
</gene>
<dbReference type="AlphaFoldDB" id="A0A240EIH3"/>
<dbReference type="InterPro" id="IPR044925">
    <property type="entry name" value="His-Me_finger_sf"/>
</dbReference>
<comment type="similarity">
    <text evidence="1">Belongs to the EndA/NucM nuclease family.</text>
</comment>
<keyword evidence="6" id="KW-1185">Reference proteome</keyword>
<dbReference type="InterPro" id="IPR007346">
    <property type="entry name" value="Endonuclease-I"/>
</dbReference>
<name>A0A240EIH3_9VIBR</name>